<accession>A0ABR1NLC0</accession>
<dbReference type="Proteomes" id="UP001367316">
    <property type="component" value="Unassembled WGS sequence"/>
</dbReference>
<evidence type="ECO:0000313" key="1">
    <source>
        <dbReference type="EMBL" id="KAK7615370.1"/>
    </source>
</evidence>
<gene>
    <name evidence="1" type="ORF">JOL62DRAFT_2181</name>
</gene>
<reference evidence="1 2" key="1">
    <citation type="submission" date="2024-04" db="EMBL/GenBank/DDBJ databases">
        <title>Phyllosticta paracitricarpa is synonymous to the EU quarantine fungus P. citricarpa based on phylogenomic analyses.</title>
        <authorList>
            <consortium name="Lawrence Berkeley National Laboratory"/>
            <person name="Van ingen-buijs V.A."/>
            <person name="Van westerhoven A.C."/>
            <person name="Haridas S."/>
            <person name="Skiadas P."/>
            <person name="Martin F."/>
            <person name="Groenewald J.Z."/>
            <person name="Crous P.W."/>
            <person name="Seidl M.F."/>
        </authorList>
    </citation>
    <scope>NUCLEOTIDE SEQUENCE [LARGE SCALE GENOMIC DNA]</scope>
    <source>
        <strain evidence="1 2">CBS 141358</strain>
    </source>
</reference>
<protein>
    <submittedName>
        <fullName evidence="1">Uncharacterized protein</fullName>
    </submittedName>
</protein>
<keyword evidence="2" id="KW-1185">Reference proteome</keyword>
<name>A0ABR1NLC0_9PEZI</name>
<sequence length="243" mass="26637">MTVYLESRTARFVDHHGETTERRPETDETCGTCVHDALMPRSVRQRRVCPPSTGTACKVPRQSGMQTLKGPLQGCRMSLARQPSLPCFCARQECIDLPWGQTDSKASLPAAHAAAQHQHTSRVRGIPGSTHSRRARILCSTSSPTFLGPATACSGFRKSMFEQEIWGRVLKLCQLHRGCAVQLVLHILAGDLHAPASRPVARTVSVSDLDLRTCQPASRPRSQPHVSLSPRLSAHLAVRLAVR</sequence>
<comment type="caution">
    <text evidence="1">The sequence shown here is derived from an EMBL/GenBank/DDBJ whole genome shotgun (WGS) entry which is preliminary data.</text>
</comment>
<proteinExistence type="predicted"/>
<dbReference type="EMBL" id="JBBPBF010000001">
    <property type="protein sequence ID" value="KAK7615370.1"/>
    <property type="molecule type" value="Genomic_DNA"/>
</dbReference>
<organism evidence="1 2">
    <name type="scientific">Phyllosticta paracitricarpa</name>
    <dbReference type="NCBI Taxonomy" id="2016321"/>
    <lineage>
        <taxon>Eukaryota</taxon>
        <taxon>Fungi</taxon>
        <taxon>Dikarya</taxon>
        <taxon>Ascomycota</taxon>
        <taxon>Pezizomycotina</taxon>
        <taxon>Dothideomycetes</taxon>
        <taxon>Dothideomycetes incertae sedis</taxon>
        <taxon>Botryosphaeriales</taxon>
        <taxon>Phyllostictaceae</taxon>
        <taxon>Phyllosticta</taxon>
    </lineage>
</organism>
<evidence type="ECO:0000313" key="2">
    <source>
        <dbReference type="Proteomes" id="UP001367316"/>
    </source>
</evidence>